<accession>A0A8S9X4T6</accession>
<feature type="compositionally biased region" description="Low complexity" evidence="1">
    <location>
        <begin position="106"/>
        <end position="127"/>
    </location>
</feature>
<organism evidence="2 3">
    <name type="scientific">Apolygus lucorum</name>
    <name type="common">Small green plant bug</name>
    <name type="synonym">Lygocoris lucorum</name>
    <dbReference type="NCBI Taxonomy" id="248454"/>
    <lineage>
        <taxon>Eukaryota</taxon>
        <taxon>Metazoa</taxon>
        <taxon>Ecdysozoa</taxon>
        <taxon>Arthropoda</taxon>
        <taxon>Hexapoda</taxon>
        <taxon>Insecta</taxon>
        <taxon>Pterygota</taxon>
        <taxon>Neoptera</taxon>
        <taxon>Paraneoptera</taxon>
        <taxon>Hemiptera</taxon>
        <taxon>Heteroptera</taxon>
        <taxon>Panheteroptera</taxon>
        <taxon>Cimicomorpha</taxon>
        <taxon>Miridae</taxon>
        <taxon>Mirini</taxon>
        <taxon>Apolygus</taxon>
    </lineage>
</organism>
<feature type="region of interest" description="Disordered" evidence="1">
    <location>
        <begin position="247"/>
        <end position="270"/>
    </location>
</feature>
<comment type="caution">
    <text evidence="2">The sequence shown here is derived from an EMBL/GenBank/DDBJ whole genome shotgun (WGS) entry which is preliminary data.</text>
</comment>
<dbReference type="Proteomes" id="UP000466442">
    <property type="component" value="Unassembled WGS sequence"/>
</dbReference>
<dbReference type="AlphaFoldDB" id="A0A8S9X4T6"/>
<sequence length="270" mass="29654">LPVPLSEEATDRVNEEVENQAEGCKIVVEPSEESLEVAGKAETSENSKESVDAREIVSKSRQSNASIEREVGSRHRKSRASSVGTEKRKGRRSQSSDGKITRENTSKPSASKESSEGPSSEGLSCSSRNRSSTAGSKDGSASEPLEKKKHQLEQQSSGRPMSKMPRRSSRPKYPPADSSSSRRPSRSRSLHDYFSERRTKLTSIKEVPEESPRLAHRKPKKSMRATNSLTAIHSLISSTNCIDSNWMAEGRQSPTRASPIPVPKKKGKKP</sequence>
<reference evidence="2" key="1">
    <citation type="journal article" date="2021" name="Mol. Ecol. Resour.">
        <title>Apolygus lucorum genome provides insights into omnivorousness and mesophyll feeding.</title>
        <authorList>
            <person name="Liu Y."/>
            <person name="Liu H."/>
            <person name="Wang H."/>
            <person name="Huang T."/>
            <person name="Liu B."/>
            <person name="Yang B."/>
            <person name="Yin L."/>
            <person name="Li B."/>
            <person name="Zhang Y."/>
            <person name="Zhang S."/>
            <person name="Jiang F."/>
            <person name="Zhang X."/>
            <person name="Ren Y."/>
            <person name="Wang B."/>
            <person name="Wang S."/>
            <person name="Lu Y."/>
            <person name="Wu K."/>
            <person name="Fan W."/>
            <person name="Wang G."/>
        </authorList>
    </citation>
    <scope>NUCLEOTIDE SEQUENCE</scope>
    <source>
        <strain evidence="2">12Hb</strain>
    </source>
</reference>
<evidence type="ECO:0000313" key="3">
    <source>
        <dbReference type="Proteomes" id="UP000466442"/>
    </source>
</evidence>
<name>A0A8S9X4T6_APOLU</name>
<dbReference type="EMBL" id="WIXP02000010">
    <property type="protein sequence ID" value="KAF6203504.1"/>
    <property type="molecule type" value="Genomic_DNA"/>
</dbReference>
<proteinExistence type="predicted"/>
<feature type="compositionally biased region" description="Basic and acidic residues" evidence="1">
    <location>
        <begin position="189"/>
        <end position="199"/>
    </location>
</feature>
<protein>
    <submittedName>
        <fullName evidence="2">Uncharacterized protein</fullName>
    </submittedName>
</protein>
<evidence type="ECO:0000313" key="2">
    <source>
        <dbReference type="EMBL" id="KAF6203504.1"/>
    </source>
</evidence>
<feature type="compositionally biased region" description="Basic and acidic residues" evidence="1">
    <location>
        <begin position="42"/>
        <end position="58"/>
    </location>
</feature>
<gene>
    <name evidence="2" type="ORF">GE061_001835</name>
</gene>
<feature type="compositionally biased region" description="Basic residues" evidence="1">
    <location>
        <begin position="214"/>
        <end position="223"/>
    </location>
</feature>
<evidence type="ECO:0000256" key="1">
    <source>
        <dbReference type="SAM" id="MobiDB-lite"/>
    </source>
</evidence>
<feature type="non-terminal residue" evidence="2">
    <location>
        <position position="270"/>
    </location>
</feature>
<feature type="region of interest" description="Disordered" evidence="1">
    <location>
        <begin position="1"/>
        <end position="227"/>
    </location>
</feature>
<keyword evidence="3" id="KW-1185">Reference proteome</keyword>